<dbReference type="STRING" id="1921764.BSR28_08150"/>
<dbReference type="InterPro" id="IPR004107">
    <property type="entry name" value="Integrase_SAM-like_N"/>
</dbReference>
<dbReference type="GO" id="GO:0007059">
    <property type="term" value="P:chromosome segregation"/>
    <property type="evidence" value="ECO:0007669"/>
    <property type="project" value="UniProtKB-UniRule"/>
</dbReference>
<dbReference type="InterPro" id="IPR013762">
    <property type="entry name" value="Integrase-like_cat_sf"/>
</dbReference>
<feature type="active site" evidence="9">
    <location>
        <position position="259"/>
    </location>
</feature>
<keyword evidence="7 9" id="KW-0233">DNA recombination</keyword>
<keyword evidence="3 9" id="KW-0132">Cell division</keyword>
<proteinExistence type="inferred from homology"/>
<evidence type="ECO:0000259" key="10">
    <source>
        <dbReference type="PROSITE" id="PS51898"/>
    </source>
</evidence>
<feature type="domain" description="Core-binding (CB)" evidence="11">
    <location>
        <begin position="4"/>
        <end position="92"/>
    </location>
</feature>
<dbReference type="PROSITE" id="PS51898">
    <property type="entry name" value="TYR_RECOMBINASE"/>
    <property type="match status" value="1"/>
</dbReference>
<dbReference type="InterPro" id="IPR050090">
    <property type="entry name" value="Tyrosine_recombinase_XerCD"/>
</dbReference>
<feature type="active site" evidence="9">
    <location>
        <position position="262"/>
    </location>
</feature>
<feature type="active site" evidence="9">
    <location>
        <position position="285"/>
    </location>
</feature>
<evidence type="ECO:0000256" key="3">
    <source>
        <dbReference type="ARBA" id="ARBA00022618"/>
    </source>
</evidence>
<evidence type="ECO:0000256" key="5">
    <source>
        <dbReference type="ARBA" id="ARBA00022908"/>
    </source>
</evidence>
<keyword evidence="2 9" id="KW-0963">Cytoplasm</keyword>
<dbReference type="GO" id="GO:0006313">
    <property type="term" value="P:DNA transposition"/>
    <property type="evidence" value="ECO:0007669"/>
    <property type="project" value="UniProtKB-UniRule"/>
</dbReference>
<dbReference type="EMBL" id="MQSV01000004">
    <property type="protein sequence ID" value="OKL47194.1"/>
    <property type="molecule type" value="Genomic_DNA"/>
</dbReference>
<organism evidence="12 13">
    <name type="scientific">Boudabousia liubingyangii</name>
    <dbReference type="NCBI Taxonomy" id="1921764"/>
    <lineage>
        <taxon>Bacteria</taxon>
        <taxon>Bacillati</taxon>
        <taxon>Actinomycetota</taxon>
        <taxon>Actinomycetes</taxon>
        <taxon>Actinomycetales</taxon>
        <taxon>Actinomycetaceae</taxon>
        <taxon>Boudabousia</taxon>
    </lineage>
</organism>
<dbReference type="Pfam" id="PF02899">
    <property type="entry name" value="Phage_int_SAM_1"/>
    <property type="match status" value="1"/>
</dbReference>
<evidence type="ECO:0000256" key="4">
    <source>
        <dbReference type="ARBA" id="ARBA00022829"/>
    </source>
</evidence>
<dbReference type="InterPro" id="IPR011010">
    <property type="entry name" value="DNA_brk_join_enz"/>
</dbReference>
<evidence type="ECO:0000256" key="8">
    <source>
        <dbReference type="ARBA" id="ARBA00023306"/>
    </source>
</evidence>
<comment type="function">
    <text evidence="9">Site-specific tyrosine recombinase, which acts by catalyzing the cutting and rejoining of the recombining DNA molecules. The XerC-XerD complex is essential to convert dimers of the bacterial chromosome into monomers to permit their segregation at cell division. It also contributes to the segregational stability of plasmids.</text>
</comment>
<comment type="subunit">
    <text evidence="9">Forms a cyclic heterotetrameric complex composed of two molecules of XerC and two molecules of XerD.</text>
</comment>
<evidence type="ECO:0000256" key="2">
    <source>
        <dbReference type="ARBA" id="ARBA00022490"/>
    </source>
</evidence>
<feature type="active site" description="O-(3'-phospho-DNA)-tyrosine intermediate" evidence="9">
    <location>
        <position position="294"/>
    </location>
</feature>
<dbReference type="AlphaFoldDB" id="A0A1Q5PKN4"/>
<dbReference type="PANTHER" id="PTHR30349:SF77">
    <property type="entry name" value="TYROSINE RECOMBINASE XERC"/>
    <property type="match status" value="1"/>
</dbReference>
<feature type="active site" evidence="9">
    <location>
        <position position="189"/>
    </location>
</feature>
<feature type="active site" evidence="9">
    <location>
        <position position="165"/>
    </location>
</feature>
<comment type="similarity">
    <text evidence="9">Belongs to the 'phage' integrase family. XerC subfamily.</text>
</comment>
<dbReference type="HAMAP" id="MF_01808">
    <property type="entry name" value="Recomb_XerC_XerD"/>
    <property type="match status" value="1"/>
</dbReference>
<dbReference type="Pfam" id="PF00589">
    <property type="entry name" value="Phage_integrase"/>
    <property type="match status" value="1"/>
</dbReference>
<dbReference type="CDD" id="cd00798">
    <property type="entry name" value="INT_XerDC_C"/>
    <property type="match status" value="1"/>
</dbReference>
<keyword evidence="4 9" id="KW-0159">Chromosome partition</keyword>
<dbReference type="Gene3D" id="1.10.150.130">
    <property type="match status" value="1"/>
</dbReference>
<gene>
    <name evidence="9" type="primary">xerC</name>
    <name evidence="12" type="ORF">BSR29_06130</name>
</gene>
<keyword evidence="5 9" id="KW-0229">DNA integration</keyword>
<dbReference type="Gene3D" id="1.10.443.10">
    <property type="entry name" value="Intergrase catalytic core"/>
    <property type="match status" value="1"/>
</dbReference>
<comment type="subcellular location">
    <subcellularLocation>
        <location evidence="1 9">Cytoplasm</location>
    </subcellularLocation>
</comment>
<dbReference type="InterPro" id="IPR010998">
    <property type="entry name" value="Integrase_recombinase_N"/>
</dbReference>
<dbReference type="InterPro" id="IPR023009">
    <property type="entry name" value="Tyrosine_recombinase_XerC/XerD"/>
</dbReference>
<evidence type="ECO:0000259" key="11">
    <source>
        <dbReference type="PROSITE" id="PS51900"/>
    </source>
</evidence>
<dbReference type="OrthoDB" id="9801717at2"/>
<keyword evidence="13" id="KW-1185">Reference proteome</keyword>
<dbReference type="GO" id="GO:0003677">
    <property type="term" value="F:DNA binding"/>
    <property type="evidence" value="ECO:0007669"/>
    <property type="project" value="UniProtKB-UniRule"/>
</dbReference>
<dbReference type="GO" id="GO:0005737">
    <property type="term" value="C:cytoplasm"/>
    <property type="evidence" value="ECO:0007669"/>
    <property type="project" value="UniProtKB-SubCell"/>
</dbReference>
<evidence type="ECO:0000313" key="12">
    <source>
        <dbReference type="EMBL" id="OKL47194.1"/>
    </source>
</evidence>
<dbReference type="GO" id="GO:0009037">
    <property type="term" value="F:tyrosine-based site-specific recombinase activity"/>
    <property type="evidence" value="ECO:0007669"/>
    <property type="project" value="UniProtKB-UniRule"/>
</dbReference>
<dbReference type="GO" id="GO:0051301">
    <property type="term" value="P:cell division"/>
    <property type="evidence" value="ECO:0007669"/>
    <property type="project" value="UniProtKB-KW"/>
</dbReference>
<dbReference type="NCBIfam" id="NF001399">
    <property type="entry name" value="PRK00283.1"/>
    <property type="match status" value="1"/>
</dbReference>
<dbReference type="InterPro" id="IPR002104">
    <property type="entry name" value="Integrase_catalytic"/>
</dbReference>
<feature type="domain" description="Tyr recombinase" evidence="10">
    <location>
        <begin position="113"/>
        <end position="307"/>
    </location>
</feature>
<dbReference type="PANTHER" id="PTHR30349">
    <property type="entry name" value="PHAGE INTEGRASE-RELATED"/>
    <property type="match status" value="1"/>
</dbReference>
<dbReference type="SUPFAM" id="SSF56349">
    <property type="entry name" value="DNA breaking-rejoining enzymes"/>
    <property type="match status" value="1"/>
</dbReference>
<sequence>MENRYATAELTAFEKHLALDKGYSEHTIRAYISDLTLCFNDLKAEHKGLKTLDEIDYPMLRLWLGAQVSAGLGRASVARKAATLRTFFKWAEQQGIVKNNPASRLQTPKLGKHLPSVLSTEQVTQLLKTAKAEAILQRDQGDREKLAHAVRRWCCLELLYATAMRVSELVSLNVEDIDFANRTIRVMGKGQKERVIPFGIPAARALEAYLKAGRPMLRISPAEKALFLGNRGNRLDQRQVRNEVHQASIQAGVPDISPHDLRHTAATHLLSAGADLRVVQDYLGHSALSTTQRYTHVDQARLAKVYLQAFPRA</sequence>
<evidence type="ECO:0000256" key="6">
    <source>
        <dbReference type="ARBA" id="ARBA00023125"/>
    </source>
</evidence>
<dbReference type="Proteomes" id="UP000186785">
    <property type="component" value="Unassembled WGS sequence"/>
</dbReference>
<evidence type="ECO:0000256" key="9">
    <source>
        <dbReference type="HAMAP-Rule" id="MF_01808"/>
    </source>
</evidence>
<name>A0A1Q5PKN4_9ACTO</name>
<evidence type="ECO:0000256" key="7">
    <source>
        <dbReference type="ARBA" id="ARBA00023172"/>
    </source>
</evidence>
<accession>A0A1Q5PKN4</accession>
<evidence type="ECO:0000313" key="13">
    <source>
        <dbReference type="Proteomes" id="UP000186785"/>
    </source>
</evidence>
<dbReference type="RefSeq" id="WP_073709428.1">
    <property type="nucleotide sequence ID" value="NZ_MQSV01000004.1"/>
</dbReference>
<protein>
    <recommendedName>
        <fullName evidence="9">Tyrosine recombinase XerC</fullName>
    </recommendedName>
</protein>
<evidence type="ECO:0000256" key="1">
    <source>
        <dbReference type="ARBA" id="ARBA00004496"/>
    </source>
</evidence>
<keyword evidence="6 9" id="KW-0238">DNA-binding</keyword>
<dbReference type="PROSITE" id="PS51900">
    <property type="entry name" value="CB"/>
    <property type="match status" value="1"/>
</dbReference>
<reference evidence="12 13" key="1">
    <citation type="submission" date="2016-11" db="EMBL/GenBank/DDBJ databases">
        <title>Actinomyces gypaetusis sp. nov. isolated from the vulture Gypaetus barbatus in Qinghai Tibet Plateau China.</title>
        <authorList>
            <person name="Meng X."/>
        </authorList>
    </citation>
    <scope>NUCLEOTIDE SEQUENCE [LARGE SCALE GENOMIC DNA]</scope>
    <source>
        <strain evidence="12 13">VUL4_2</strain>
    </source>
</reference>
<keyword evidence="8 9" id="KW-0131">Cell cycle</keyword>
<dbReference type="InterPro" id="IPR044068">
    <property type="entry name" value="CB"/>
</dbReference>
<comment type="caution">
    <text evidence="12">The sequence shown here is derived from an EMBL/GenBank/DDBJ whole genome shotgun (WGS) entry which is preliminary data.</text>
</comment>